<comment type="similarity">
    <text evidence="2">Belongs to the DoxX family.</text>
</comment>
<evidence type="ECO:0000256" key="4">
    <source>
        <dbReference type="ARBA" id="ARBA00022692"/>
    </source>
</evidence>
<dbReference type="Proteomes" id="UP001597373">
    <property type="component" value="Unassembled WGS sequence"/>
</dbReference>
<keyword evidence="5 7" id="KW-1133">Transmembrane helix</keyword>
<proteinExistence type="inferred from homology"/>
<evidence type="ECO:0000313" key="9">
    <source>
        <dbReference type="Proteomes" id="UP001597373"/>
    </source>
</evidence>
<evidence type="ECO:0000256" key="3">
    <source>
        <dbReference type="ARBA" id="ARBA00022475"/>
    </source>
</evidence>
<evidence type="ECO:0000313" key="8">
    <source>
        <dbReference type="EMBL" id="MFD2260571.1"/>
    </source>
</evidence>
<dbReference type="InterPro" id="IPR032808">
    <property type="entry name" value="DoxX"/>
</dbReference>
<reference evidence="9" key="1">
    <citation type="journal article" date="2019" name="Int. J. Syst. Evol. Microbiol.">
        <title>The Global Catalogue of Microorganisms (GCM) 10K type strain sequencing project: providing services to taxonomists for standard genome sequencing and annotation.</title>
        <authorList>
            <consortium name="The Broad Institute Genomics Platform"/>
            <consortium name="The Broad Institute Genome Sequencing Center for Infectious Disease"/>
            <person name="Wu L."/>
            <person name="Ma J."/>
        </authorList>
    </citation>
    <scope>NUCLEOTIDE SEQUENCE [LARGE SCALE GENOMIC DNA]</scope>
    <source>
        <strain evidence="9">KCTC 23707</strain>
    </source>
</reference>
<evidence type="ECO:0000256" key="6">
    <source>
        <dbReference type="ARBA" id="ARBA00023136"/>
    </source>
</evidence>
<dbReference type="Pfam" id="PF07681">
    <property type="entry name" value="DoxX"/>
    <property type="match status" value="1"/>
</dbReference>
<feature type="transmembrane region" description="Helical" evidence="7">
    <location>
        <begin position="29"/>
        <end position="50"/>
    </location>
</feature>
<protein>
    <submittedName>
        <fullName evidence="8">DoxX family protein</fullName>
    </submittedName>
</protein>
<evidence type="ECO:0000256" key="2">
    <source>
        <dbReference type="ARBA" id="ARBA00006679"/>
    </source>
</evidence>
<comment type="subcellular location">
    <subcellularLocation>
        <location evidence="1">Cell membrane</location>
        <topology evidence="1">Multi-pass membrane protein</topology>
    </subcellularLocation>
</comment>
<dbReference type="RefSeq" id="WP_345099590.1">
    <property type="nucleotide sequence ID" value="NZ_BAABGS010000066.1"/>
</dbReference>
<sequence length="192" mass="20774">MATVLPFTNAKKELYFPRMATFYDNVAQPLAWTALRFATGAALVIQGIPLMKDPLGMTAFFDGIGFHPGAVWSIVLLVILVLGGALLALGLYTRPAALAVGVMLLVTLWYHLTYPFGTQLLTQEGVTAVTSTAGLLTREGYALLADGGRSFVELAQAKSVLLSILWSGIAFLFAAFGGGYFSLDRKFLRKRY</sequence>
<organism evidence="8 9">
    <name type="scientific">Chelativorans composti</name>
    <dbReference type="NCBI Taxonomy" id="768533"/>
    <lineage>
        <taxon>Bacteria</taxon>
        <taxon>Pseudomonadati</taxon>
        <taxon>Pseudomonadota</taxon>
        <taxon>Alphaproteobacteria</taxon>
        <taxon>Hyphomicrobiales</taxon>
        <taxon>Phyllobacteriaceae</taxon>
        <taxon>Chelativorans</taxon>
    </lineage>
</organism>
<dbReference type="EMBL" id="JBHUIR010000047">
    <property type="protein sequence ID" value="MFD2260571.1"/>
    <property type="molecule type" value="Genomic_DNA"/>
</dbReference>
<name>A0ABW5DLY7_9HYPH</name>
<keyword evidence="4 7" id="KW-0812">Transmembrane</keyword>
<dbReference type="InterPro" id="IPR051907">
    <property type="entry name" value="DoxX-like_oxidoreductase"/>
</dbReference>
<evidence type="ECO:0000256" key="5">
    <source>
        <dbReference type="ARBA" id="ARBA00022989"/>
    </source>
</evidence>
<dbReference type="PANTHER" id="PTHR33452">
    <property type="entry name" value="OXIDOREDUCTASE CATD-RELATED"/>
    <property type="match status" value="1"/>
</dbReference>
<comment type="caution">
    <text evidence="8">The sequence shown here is derived from an EMBL/GenBank/DDBJ whole genome shotgun (WGS) entry which is preliminary data.</text>
</comment>
<feature type="transmembrane region" description="Helical" evidence="7">
    <location>
        <begin position="96"/>
        <end position="112"/>
    </location>
</feature>
<accession>A0ABW5DLY7</accession>
<feature type="transmembrane region" description="Helical" evidence="7">
    <location>
        <begin position="160"/>
        <end position="183"/>
    </location>
</feature>
<keyword evidence="6 7" id="KW-0472">Membrane</keyword>
<gene>
    <name evidence="8" type="ORF">ACFSMZ_12455</name>
</gene>
<feature type="transmembrane region" description="Helical" evidence="7">
    <location>
        <begin position="70"/>
        <end position="89"/>
    </location>
</feature>
<keyword evidence="9" id="KW-1185">Reference proteome</keyword>
<evidence type="ECO:0000256" key="7">
    <source>
        <dbReference type="SAM" id="Phobius"/>
    </source>
</evidence>
<evidence type="ECO:0000256" key="1">
    <source>
        <dbReference type="ARBA" id="ARBA00004651"/>
    </source>
</evidence>
<keyword evidence="3" id="KW-1003">Cell membrane</keyword>
<dbReference type="PANTHER" id="PTHR33452:SF1">
    <property type="entry name" value="INNER MEMBRANE PROTEIN YPHA-RELATED"/>
    <property type="match status" value="1"/>
</dbReference>